<proteinExistence type="predicted"/>
<comment type="caution">
    <text evidence="1">The sequence shown here is derived from an EMBL/GenBank/DDBJ whole genome shotgun (WGS) entry which is preliminary data.</text>
</comment>
<name>A0A835EIF4_9POAL</name>
<dbReference type="Proteomes" id="UP000636709">
    <property type="component" value="Unassembled WGS sequence"/>
</dbReference>
<dbReference type="AlphaFoldDB" id="A0A835EIF4"/>
<organism evidence="1 2">
    <name type="scientific">Digitaria exilis</name>
    <dbReference type="NCBI Taxonomy" id="1010633"/>
    <lineage>
        <taxon>Eukaryota</taxon>
        <taxon>Viridiplantae</taxon>
        <taxon>Streptophyta</taxon>
        <taxon>Embryophyta</taxon>
        <taxon>Tracheophyta</taxon>
        <taxon>Spermatophyta</taxon>
        <taxon>Magnoliopsida</taxon>
        <taxon>Liliopsida</taxon>
        <taxon>Poales</taxon>
        <taxon>Poaceae</taxon>
        <taxon>PACMAD clade</taxon>
        <taxon>Panicoideae</taxon>
        <taxon>Panicodae</taxon>
        <taxon>Paniceae</taxon>
        <taxon>Anthephorinae</taxon>
        <taxon>Digitaria</taxon>
    </lineage>
</organism>
<accession>A0A835EIF4</accession>
<evidence type="ECO:0000313" key="2">
    <source>
        <dbReference type="Proteomes" id="UP000636709"/>
    </source>
</evidence>
<sequence length="70" mass="7890">MVKRPGGTCYLEDMHITSLMKRDGRKDQSIVDNHPVRGGNQVPALGHRVLTYLDHNMVTESASPCIYIYC</sequence>
<gene>
    <name evidence="1" type="ORF">HU200_036081</name>
</gene>
<protein>
    <submittedName>
        <fullName evidence="1">Uncharacterized protein</fullName>
    </submittedName>
</protein>
<reference evidence="1" key="1">
    <citation type="submission" date="2020-07" db="EMBL/GenBank/DDBJ databases">
        <title>Genome sequence and genetic diversity analysis of an under-domesticated orphan crop, white fonio (Digitaria exilis).</title>
        <authorList>
            <person name="Bennetzen J.L."/>
            <person name="Chen S."/>
            <person name="Ma X."/>
            <person name="Wang X."/>
            <person name="Yssel A.E.J."/>
            <person name="Chaluvadi S.R."/>
            <person name="Johnson M."/>
            <person name="Gangashetty P."/>
            <person name="Hamidou F."/>
            <person name="Sanogo M.D."/>
            <person name="Zwaenepoel A."/>
            <person name="Wallace J."/>
            <person name="Van De Peer Y."/>
            <person name="Van Deynze A."/>
        </authorList>
    </citation>
    <scope>NUCLEOTIDE SEQUENCE</scope>
    <source>
        <tissue evidence="1">Leaves</tissue>
    </source>
</reference>
<evidence type="ECO:0000313" key="1">
    <source>
        <dbReference type="EMBL" id="KAF8697218.1"/>
    </source>
</evidence>
<dbReference type="EMBL" id="JACEFO010001875">
    <property type="protein sequence ID" value="KAF8697218.1"/>
    <property type="molecule type" value="Genomic_DNA"/>
</dbReference>
<keyword evidence="2" id="KW-1185">Reference proteome</keyword>